<sequence>MIEEQQQQFQYSCYMEVIMITCRTLWNHCNNIIFNAGVLSYDIWKHELRHTFSLIMYGAKDNLKDDMTAWLSSL</sequence>
<organism evidence="1">
    <name type="scientific">Arundo donax</name>
    <name type="common">Giant reed</name>
    <name type="synonym">Donax arundinaceus</name>
    <dbReference type="NCBI Taxonomy" id="35708"/>
    <lineage>
        <taxon>Eukaryota</taxon>
        <taxon>Viridiplantae</taxon>
        <taxon>Streptophyta</taxon>
        <taxon>Embryophyta</taxon>
        <taxon>Tracheophyta</taxon>
        <taxon>Spermatophyta</taxon>
        <taxon>Magnoliopsida</taxon>
        <taxon>Liliopsida</taxon>
        <taxon>Poales</taxon>
        <taxon>Poaceae</taxon>
        <taxon>PACMAD clade</taxon>
        <taxon>Arundinoideae</taxon>
        <taxon>Arundineae</taxon>
        <taxon>Arundo</taxon>
    </lineage>
</organism>
<evidence type="ECO:0000313" key="1">
    <source>
        <dbReference type="EMBL" id="JAE05416.1"/>
    </source>
</evidence>
<reference evidence="1" key="1">
    <citation type="submission" date="2014-09" db="EMBL/GenBank/DDBJ databases">
        <authorList>
            <person name="Magalhaes I.L.F."/>
            <person name="Oliveira U."/>
            <person name="Santos F.R."/>
            <person name="Vidigal T.H.D.A."/>
            <person name="Brescovit A.D."/>
            <person name="Santos A.J."/>
        </authorList>
    </citation>
    <scope>NUCLEOTIDE SEQUENCE</scope>
    <source>
        <tissue evidence="1">Shoot tissue taken approximately 20 cm above the soil surface</tissue>
    </source>
</reference>
<dbReference type="AlphaFoldDB" id="A0A0A9F5I5"/>
<name>A0A0A9F5I5_ARUDO</name>
<accession>A0A0A9F5I5</accession>
<dbReference type="EMBL" id="GBRH01192480">
    <property type="protein sequence ID" value="JAE05416.1"/>
    <property type="molecule type" value="Transcribed_RNA"/>
</dbReference>
<proteinExistence type="predicted"/>
<protein>
    <submittedName>
        <fullName evidence="1">Uncharacterized protein</fullName>
    </submittedName>
</protein>
<reference evidence="1" key="2">
    <citation type="journal article" date="2015" name="Data Brief">
        <title>Shoot transcriptome of the giant reed, Arundo donax.</title>
        <authorList>
            <person name="Barrero R.A."/>
            <person name="Guerrero F.D."/>
            <person name="Moolhuijzen P."/>
            <person name="Goolsby J.A."/>
            <person name="Tidwell J."/>
            <person name="Bellgard S.E."/>
            <person name="Bellgard M.I."/>
        </authorList>
    </citation>
    <scope>NUCLEOTIDE SEQUENCE</scope>
    <source>
        <tissue evidence="1">Shoot tissue taken approximately 20 cm above the soil surface</tissue>
    </source>
</reference>